<comment type="caution">
    <text evidence="9">The sequence shown here is derived from an EMBL/GenBank/DDBJ whole genome shotgun (WGS) entry which is preliminary data.</text>
</comment>
<feature type="transmembrane region" description="Helical" evidence="8">
    <location>
        <begin position="215"/>
        <end position="233"/>
    </location>
</feature>
<feature type="transmembrane region" description="Helical" evidence="8">
    <location>
        <begin position="31"/>
        <end position="56"/>
    </location>
</feature>
<sequence length="386" mass="42726">MSCLEGKSGITRRTSNMACFQYLQDKRLYRLFGLLALGQFASVLITFTGLTSSILARRGFNAPTSQSFFNYVLLTVVYGSTFIIRRKTLKVRWYYYLLLAILDVEGNFSVVKAYQYTSLTSVMLLDCWTIPCVLLLTWLFIKTKYNIGQLIGVCICILGLVLVILSDVHAKDRSGGSNVLLGDALVIIGATLYAFTNVSEEFLIKNVDFLELMTFLGLFSSIISGIQVAILERKELANTSWNRDVILSFSGFAASLFFFYSTVPFILRLSGSALLNLSLLSSDMWAVGIRTFAYHEKVDWLFYIAFSAVAVGLVVYNTSANRRTAQGPEIIASEETDHEMPNISTNEHEKSNEGSDLASISVNTAKDSEAELSASVSMSTSITVST</sequence>
<evidence type="ECO:0000256" key="1">
    <source>
        <dbReference type="ARBA" id="ARBA00004141"/>
    </source>
</evidence>
<evidence type="ECO:0000313" key="9">
    <source>
        <dbReference type="EMBL" id="KAH7290865.1"/>
    </source>
</evidence>
<dbReference type="OrthoDB" id="429955at2759"/>
<keyword evidence="6 8" id="KW-0472">Membrane</keyword>
<comment type="subcellular location">
    <subcellularLocation>
        <location evidence="1">Membrane</location>
        <topology evidence="1">Multi-pass membrane protein</topology>
    </subcellularLocation>
</comment>
<comment type="similarity">
    <text evidence="2">Belongs to the SLC35F solute transporter family.</text>
</comment>
<keyword evidence="5 8" id="KW-1133">Transmembrane helix</keyword>
<protein>
    <recommendedName>
        <fullName evidence="11">Solute carrier family 35 member F1</fullName>
    </recommendedName>
</protein>
<evidence type="ECO:0000256" key="6">
    <source>
        <dbReference type="ARBA" id="ARBA00023136"/>
    </source>
</evidence>
<dbReference type="PANTHER" id="PTHR14233">
    <property type="entry name" value="DUF914-RELATED"/>
    <property type="match status" value="1"/>
</dbReference>
<proteinExistence type="inferred from homology"/>
<dbReference type="PANTHER" id="PTHR14233:SF4">
    <property type="entry name" value="SOLUTE CARRIER FAMILY 35 MEMBER F2"/>
    <property type="match status" value="1"/>
</dbReference>
<feature type="transmembrane region" description="Helical" evidence="8">
    <location>
        <begin position="123"/>
        <end position="141"/>
    </location>
</feature>
<reference evidence="9" key="1">
    <citation type="submission" date="2021-08" db="EMBL/GenBank/DDBJ databases">
        <title>WGS assembly of Ceratopteris richardii.</title>
        <authorList>
            <person name="Marchant D.B."/>
            <person name="Chen G."/>
            <person name="Jenkins J."/>
            <person name="Shu S."/>
            <person name="Leebens-Mack J."/>
            <person name="Grimwood J."/>
            <person name="Schmutz J."/>
            <person name="Soltis P."/>
            <person name="Soltis D."/>
            <person name="Chen Z.-H."/>
        </authorList>
    </citation>
    <scope>NUCLEOTIDE SEQUENCE</scope>
    <source>
        <strain evidence="9">Whitten #5841</strain>
        <tissue evidence="9">Leaf</tissue>
    </source>
</reference>
<dbReference type="Proteomes" id="UP000825935">
    <property type="component" value="Chromosome 30"/>
</dbReference>
<dbReference type="GO" id="GO:0016020">
    <property type="term" value="C:membrane"/>
    <property type="evidence" value="ECO:0007669"/>
    <property type="project" value="UniProtKB-SubCell"/>
</dbReference>
<evidence type="ECO:0000256" key="8">
    <source>
        <dbReference type="SAM" id="Phobius"/>
    </source>
</evidence>
<evidence type="ECO:0000256" key="5">
    <source>
        <dbReference type="ARBA" id="ARBA00022989"/>
    </source>
</evidence>
<feature type="transmembrane region" description="Helical" evidence="8">
    <location>
        <begin position="147"/>
        <end position="165"/>
    </location>
</feature>
<feature type="transmembrane region" description="Helical" evidence="8">
    <location>
        <begin position="300"/>
        <end position="316"/>
    </location>
</feature>
<dbReference type="EMBL" id="CM035435">
    <property type="protein sequence ID" value="KAH7290865.1"/>
    <property type="molecule type" value="Genomic_DNA"/>
</dbReference>
<evidence type="ECO:0000256" key="4">
    <source>
        <dbReference type="ARBA" id="ARBA00022692"/>
    </source>
</evidence>
<evidence type="ECO:0008006" key="11">
    <source>
        <dbReference type="Google" id="ProtNLM"/>
    </source>
</evidence>
<keyword evidence="4 8" id="KW-0812">Transmembrane</keyword>
<dbReference type="OMA" id="VRYHWAQ"/>
<feature type="transmembrane region" description="Helical" evidence="8">
    <location>
        <begin position="68"/>
        <end position="87"/>
    </location>
</feature>
<evidence type="ECO:0000256" key="7">
    <source>
        <dbReference type="SAM" id="MobiDB-lite"/>
    </source>
</evidence>
<dbReference type="InterPro" id="IPR009262">
    <property type="entry name" value="SLC35_F1/F2/F6"/>
</dbReference>
<evidence type="ECO:0000256" key="2">
    <source>
        <dbReference type="ARBA" id="ARBA00007863"/>
    </source>
</evidence>
<gene>
    <name evidence="9" type="ORF">KP509_30G066800</name>
</gene>
<feature type="region of interest" description="Disordered" evidence="7">
    <location>
        <begin position="327"/>
        <end position="355"/>
    </location>
</feature>
<accession>A0A8T2R5J8</accession>
<keyword evidence="10" id="KW-1185">Reference proteome</keyword>
<evidence type="ECO:0000313" key="10">
    <source>
        <dbReference type="Proteomes" id="UP000825935"/>
    </source>
</evidence>
<dbReference type="GO" id="GO:0022857">
    <property type="term" value="F:transmembrane transporter activity"/>
    <property type="evidence" value="ECO:0007669"/>
    <property type="project" value="InterPro"/>
</dbReference>
<dbReference type="InterPro" id="IPR052221">
    <property type="entry name" value="SLC35F_Transporter"/>
</dbReference>
<dbReference type="AlphaFoldDB" id="A0A8T2R5J8"/>
<dbReference type="InterPro" id="IPR037185">
    <property type="entry name" value="EmrE-like"/>
</dbReference>
<feature type="transmembrane region" description="Helical" evidence="8">
    <location>
        <begin position="245"/>
        <end position="267"/>
    </location>
</feature>
<organism evidence="9 10">
    <name type="scientific">Ceratopteris richardii</name>
    <name type="common">Triangle waterfern</name>
    <dbReference type="NCBI Taxonomy" id="49495"/>
    <lineage>
        <taxon>Eukaryota</taxon>
        <taxon>Viridiplantae</taxon>
        <taxon>Streptophyta</taxon>
        <taxon>Embryophyta</taxon>
        <taxon>Tracheophyta</taxon>
        <taxon>Polypodiopsida</taxon>
        <taxon>Polypodiidae</taxon>
        <taxon>Polypodiales</taxon>
        <taxon>Pteridineae</taxon>
        <taxon>Pteridaceae</taxon>
        <taxon>Parkerioideae</taxon>
        <taxon>Ceratopteris</taxon>
    </lineage>
</organism>
<keyword evidence="3" id="KW-0813">Transport</keyword>
<dbReference type="SUPFAM" id="SSF103481">
    <property type="entry name" value="Multidrug resistance efflux transporter EmrE"/>
    <property type="match status" value="1"/>
</dbReference>
<feature type="transmembrane region" description="Helical" evidence="8">
    <location>
        <begin position="177"/>
        <end position="195"/>
    </location>
</feature>
<dbReference type="Pfam" id="PF06027">
    <property type="entry name" value="SLC35F"/>
    <property type="match status" value="1"/>
</dbReference>
<evidence type="ECO:0000256" key="3">
    <source>
        <dbReference type="ARBA" id="ARBA00022448"/>
    </source>
</evidence>
<name>A0A8T2R5J8_CERRI</name>